<dbReference type="AlphaFoldDB" id="A0A839SXE3"/>
<dbReference type="Pfam" id="PF06844">
    <property type="entry name" value="DUF1244"/>
    <property type="match status" value="1"/>
</dbReference>
<dbReference type="Gene3D" id="1.10.3340.10">
    <property type="entry name" value="SMc04008-like"/>
    <property type="match status" value="1"/>
</dbReference>
<evidence type="ECO:0000313" key="3">
    <source>
        <dbReference type="EMBL" id="MBB3066978.1"/>
    </source>
</evidence>
<name>A0A839SXE3_9PROT</name>
<comment type="caution">
    <text evidence="3">The sequence shown here is derived from an EMBL/GenBank/DDBJ whole genome shotgun (WGS) entry which is preliminary data.</text>
</comment>
<organism evidence="3 4">
    <name type="scientific">Limibacillus halophilus</name>
    <dbReference type="NCBI Taxonomy" id="1579333"/>
    <lineage>
        <taxon>Bacteria</taxon>
        <taxon>Pseudomonadati</taxon>
        <taxon>Pseudomonadota</taxon>
        <taxon>Alphaproteobacteria</taxon>
        <taxon>Rhodospirillales</taxon>
        <taxon>Rhodovibrionaceae</taxon>
        <taxon>Limibacillus</taxon>
    </lineage>
</organism>
<dbReference type="SUPFAM" id="SSF158757">
    <property type="entry name" value="SMc04008-like"/>
    <property type="match status" value="1"/>
</dbReference>
<evidence type="ECO:0000259" key="2">
    <source>
        <dbReference type="Pfam" id="PF06844"/>
    </source>
</evidence>
<dbReference type="Proteomes" id="UP000581135">
    <property type="component" value="Unassembled WGS sequence"/>
</dbReference>
<sequence length="100" mass="11783">MSDDKTIQAEAAAFRRLVEHLRKRTDVQNIDLMNQAGFCRNCLSKWYHAALTDLGAEQEYEESRSEIYGMPYNEWKKRYHTEPTAEQQAEFLRSQSQANH</sequence>
<reference evidence="3 4" key="1">
    <citation type="submission" date="2020-08" db="EMBL/GenBank/DDBJ databases">
        <title>Genomic Encyclopedia of Type Strains, Phase III (KMG-III): the genomes of soil and plant-associated and newly described type strains.</title>
        <authorList>
            <person name="Whitman W."/>
        </authorList>
    </citation>
    <scope>NUCLEOTIDE SEQUENCE [LARGE SCALE GENOMIC DNA]</scope>
    <source>
        <strain evidence="3 4">CECT 8803</strain>
    </source>
</reference>
<accession>A0A839SXE3</accession>
<dbReference type="InterPro" id="IPR036810">
    <property type="entry name" value="SMc04008-like_sf"/>
</dbReference>
<keyword evidence="4" id="KW-1185">Reference proteome</keyword>
<proteinExistence type="predicted"/>
<protein>
    <recommendedName>
        <fullName evidence="2">SMc04008-like domain-containing protein</fullName>
    </recommendedName>
</protein>
<dbReference type="EMBL" id="JACHXA010000012">
    <property type="protein sequence ID" value="MBB3066978.1"/>
    <property type="molecule type" value="Genomic_DNA"/>
</dbReference>
<dbReference type="RefSeq" id="WP_183417804.1">
    <property type="nucleotide sequence ID" value="NZ_JACHXA010000012.1"/>
</dbReference>
<evidence type="ECO:0000313" key="4">
    <source>
        <dbReference type="Proteomes" id="UP000581135"/>
    </source>
</evidence>
<dbReference type="InterPro" id="IPR023163">
    <property type="entry name" value="SMc04008-like_domain"/>
</dbReference>
<evidence type="ECO:0000256" key="1">
    <source>
        <dbReference type="SAM" id="MobiDB-lite"/>
    </source>
</evidence>
<gene>
    <name evidence="3" type="ORF">FHR98_003294</name>
</gene>
<feature type="domain" description="SMc04008-like" evidence="2">
    <location>
        <begin position="27"/>
        <end position="91"/>
    </location>
</feature>
<feature type="region of interest" description="Disordered" evidence="1">
    <location>
        <begin position="79"/>
        <end position="100"/>
    </location>
</feature>